<reference evidence="2" key="1">
    <citation type="journal article" date="2019" name="Environ. Microbiol.">
        <title>Fungal ecological strategies reflected in gene transcription - a case study of two litter decomposers.</title>
        <authorList>
            <person name="Barbi F."/>
            <person name="Kohler A."/>
            <person name="Barry K."/>
            <person name="Baskaran P."/>
            <person name="Daum C."/>
            <person name="Fauchery L."/>
            <person name="Ihrmark K."/>
            <person name="Kuo A."/>
            <person name="LaButti K."/>
            <person name="Lipzen A."/>
            <person name="Morin E."/>
            <person name="Grigoriev I.V."/>
            <person name="Henrissat B."/>
            <person name="Lindahl B."/>
            <person name="Martin F."/>
        </authorList>
    </citation>
    <scope>NUCLEOTIDE SEQUENCE</scope>
    <source>
        <strain evidence="2">JB14</strain>
    </source>
</reference>
<gene>
    <name evidence="2" type="ORF">BT96DRAFT_928580</name>
</gene>
<dbReference type="OrthoDB" id="3060478at2759"/>
<dbReference type="EMBL" id="ML769934">
    <property type="protein sequence ID" value="KAE9385903.1"/>
    <property type="molecule type" value="Genomic_DNA"/>
</dbReference>
<dbReference type="AlphaFoldDB" id="A0A6A4GKM1"/>
<dbReference type="Proteomes" id="UP000799118">
    <property type="component" value="Unassembled WGS sequence"/>
</dbReference>
<feature type="region of interest" description="Disordered" evidence="1">
    <location>
        <begin position="89"/>
        <end position="189"/>
    </location>
</feature>
<protein>
    <submittedName>
        <fullName evidence="2">Uncharacterized protein</fullName>
    </submittedName>
</protein>
<keyword evidence="3" id="KW-1185">Reference proteome</keyword>
<organism evidence="2 3">
    <name type="scientific">Gymnopus androsaceus JB14</name>
    <dbReference type="NCBI Taxonomy" id="1447944"/>
    <lineage>
        <taxon>Eukaryota</taxon>
        <taxon>Fungi</taxon>
        <taxon>Dikarya</taxon>
        <taxon>Basidiomycota</taxon>
        <taxon>Agaricomycotina</taxon>
        <taxon>Agaricomycetes</taxon>
        <taxon>Agaricomycetidae</taxon>
        <taxon>Agaricales</taxon>
        <taxon>Marasmiineae</taxon>
        <taxon>Omphalotaceae</taxon>
        <taxon>Gymnopus</taxon>
    </lineage>
</organism>
<evidence type="ECO:0000313" key="2">
    <source>
        <dbReference type="EMBL" id="KAE9385903.1"/>
    </source>
</evidence>
<feature type="compositionally biased region" description="Low complexity" evidence="1">
    <location>
        <begin position="158"/>
        <end position="177"/>
    </location>
</feature>
<sequence>MDDYNLVPYMPGATPGEQFSEIKKLLRPIPSPSSWSPDCKIPLSSLLCVKEELTELQRLISLDPASNWIMQNYQREANAQSNTAMILTKPISGPPNRLYLPPSRPPPSTSLEVAPPTLQRKAHAPSKKPTQNKFNTAAHCKLEDDTSTEYDSASEAPSYSHQSSFSSTTSSGSSMSIETRRITPRTLPSSSFNGLERYQGICGSDNTTLINRFRKILADFPHKNIHNPDLMRNFKSTVNEDGIYEHLKMVALDYEKIFYFPGCTHKTVTGAQHLLAFRPLAQAIPNFTHRICSRFVPFYGATRELFLKRKNGLVYAGRYKMHSLLHLALQGLDLPLYVSAENISFIATPPIQPRGFLFHDQLCNMYKSGTLRVECVALQMVDYDGNIYRALKSVQMEKVSRSQRK</sequence>
<proteinExistence type="predicted"/>
<evidence type="ECO:0000256" key="1">
    <source>
        <dbReference type="SAM" id="MobiDB-lite"/>
    </source>
</evidence>
<name>A0A6A4GKM1_9AGAR</name>
<accession>A0A6A4GKM1</accession>
<evidence type="ECO:0000313" key="3">
    <source>
        <dbReference type="Proteomes" id="UP000799118"/>
    </source>
</evidence>